<feature type="region of interest" description="Disordered" evidence="1">
    <location>
        <begin position="392"/>
        <end position="413"/>
    </location>
</feature>
<protein>
    <recommendedName>
        <fullName evidence="5">Disintegrin domain-containing protein</fullName>
    </recommendedName>
</protein>
<feature type="transmembrane region" description="Helical" evidence="2">
    <location>
        <begin position="339"/>
        <end position="369"/>
    </location>
</feature>
<keyword evidence="4" id="KW-1185">Reference proteome</keyword>
<proteinExistence type="predicted"/>
<evidence type="ECO:0008006" key="5">
    <source>
        <dbReference type="Google" id="ProtNLM"/>
    </source>
</evidence>
<dbReference type="AlphaFoldDB" id="A0AB34JC50"/>
<keyword evidence="2" id="KW-0812">Transmembrane</keyword>
<evidence type="ECO:0000256" key="2">
    <source>
        <dbReference type="SAM" id="Phobius"/>
    </source>
</evidence>
<dbReference type="EMBL" id="JBGBPQ010000009">
    <property type="protein sequence ID" value="KAL1519304.1"/>
    <property type="molecule type" value="Genomic_DNA"/>
</dbReference>
<organism evidence="3 4">
    <name type="scientific">Prymnesium parvum</name>
    <name type="common">Toxic golden alga</name>
    <dbReference type="NCBI Taxonomy" id="97485"/>
    <lineage>
        <taxon>Eukaryota</taxon>
        <taxon>Haptista</taxon>
        <taxon>Haptophyta</taxon>
        <taxon>Prymnesiophyceae</taxon>
        <taxon>Prymnesiales</taxon>
        <taxon>Prymnesiaceae</taxon>
        <taxon>Prymnesium</taxon>
    </lineage>
</organism>
<name>A0AB34JC50_PRYPA</name>
<dbReference type="Proteomes" id="UP001515480">
    <property type="component" value="Unassembled WGS sequence"/>
</dbReference>
<gene>
    <name evidence="3" type="ORF">AB1Y20_022831</name>
</gene>
<accession>A0AB34JC50</accession>
<comment type="caution">
    <text evidence="3">The sequence shown here is derived from an EMBL/GenBank/DDBJ whole genome shotgun (WGS) entry which is preliminary data.</text>
</comment>
<keyword evidence="2" id="KW-0472">Membrane</keyword>
<reference evidence="3 4" key="1">
    <citation type="journal article" date="2024" name="Science">
        <title>Giant polyketide synthase enzymes in the biosynthesis of giant marine polyether toxins.</title>
        <authorList>
            <person name="Fallon T.R."/>
            <person name="Shende V.V."/>
            <person name="Wierzbicki I.H."/>
            <person name="Pendleton A.L."/>
            <person name="Watervoot N.F."/>
            <person name="Auber R.P."/>
            <person name="Gonzalez D.J."/>
            <person name="Wisecaver J.H."/>
            <person name="Moore B.S."/>
        </authorList>
    </citation>
    <scope>NUCLEOTIDE SEQUENCE [LARGE SCALE GENOMIC DNA]</scope>
    <source>
        <strain evidence="3 4">12B1</strain>
    </source>
</reference>
<evidence type="ECO:0000313" key="4">
    <source>
        <dbReference type="Proteomes" id="UP001515480"/>
    </source>
</evidence>
<evidence type="ECO:0000256" key="1">
    <source>
        <dbReference type="SAM" id="MobiDB-lite"/>
    </source>
</evidence>
<keyword evidence="2" id="KW-1133">Transmembrane helix</keyword>
<evidence type="ECO:0000313" key="3">
    <source>
        <dbReference type="EMBL" id="KAL1519304.1"/>
    </source>
</evidence>
<sequence length="413" mass="44541">MEEGSRMQRHALLCDQIRAGQMLELRPPHWCNFLSGNATACSSAFVRESALTAEVWECSPDNRTAKCHTRAPFACEMPPPPPAAPAPSSPPCSPHGHSCARTGCCTRPSDGCLRRAGTDHLGDDMLCRPSDGCRAGRVINGWHCPGWESCAPPYGNCILSGCCEQPEGSAHVRFDCFKRPALFYAQCRPTPREAPRCVDSDEWLCPGWPACAEPFDDCSASRCCIDRDGEDFGCFKRPYSDEAQCRPYAAGCEDSDGWLCPGWDRCSSSGHDCTKSRCCNQRGFTCYLDDKGAGLCMLNGTCEAQRQGGASACLAVDESTPYPPPPAPMSPSFSQLARLYAGLPASVTLLAVACALIALVGLLACLALWRQMRRQGKLITSTMMSEEFAAAEARPAASSAPHDDRGIMLQTAT</sequence>